<dbReference type="InterPro" id="IPR048661">
    <property type="entry name" value="CPL1-like"/>
</dbReference>
<dbReference type="Pfam" id="PF21671">
    <property type="entry name" value="CPL1-like"/>
    <property type="match status" value="1"/>
</dbReference>
<protein>
    <recommendedName>
        <fullName evidence="1">Protein CPL1-like domain-containing protein</fullName>
    </recommendedName>
</protein>
<evidence type="ECO:0000313" key="3">
    <source>
        <dbReference type="Proteomes" id="UP000092666"/>
    </source>
</evidence>
<evidence type="ECO:0000259" key="1">
    <source>
        <dbReference type="Pfam" id="PF21671"/>
    </source>
</evidence>
<reference evidence="2 3" key="1">
    <citation type="submission" date="2013-07" db="EMBL/GenBank/DDBJ databases">
        <title>The Genome Sequence of Cryptococcus heveanensis BCC8398.</title>
        <authorList>
            <consortium name="The Broad Institute Genome Sequencing Platform"/>
            <person name="Cuomo C."/>
            <person name="Litvintseva A."/>
            <person name="Chen Y."/>
            <person name="Heitman J."/>
            <person name="Sun S."/>
            <person name="Springer D."/>
            <person name="Dromer F."/>
            <person name="Young S.K."/>
            <person name="Zeng Q."/>
            <person name="Gargeya S."/>
            <person name="Fitzgerald M."/>
            <person name="Abouelleil A."/>
            <person name="Alvarado L."/>
            <person name="Berlin A.M."/>
            <person name="Chapman S.B."/>
            <person name="Dewar J."/>
            <person name="Goldberg J."/>
            <person name="Griggs A."/>
            <person name="Gujja S."/>
            <person name="Hansen M."/>
            <person name="Howarth C."/>
            <person name="Imamovic A."/>
            <person name="Larimer J."/>
            <person name="McCowan C."/>
            <person name="Murphy C."/>
            <person name="Pearson M."/>
            <person name="Priest M."/>
            <person name="Roberts A."/>
            <person name="Saif S."/>
            <person name="Shea T."/>
            <person name="Sykes S."/>
            <person name="Wortman J."/>
            <person name="Nusbaum C."/>
            <person name="Birren B."/>
        </authorList>
    </citation>
    <scope>NUCLEOTIDE SEQUENCE [LARGE SCALE GENOMIC DNA]</scope>
    <source>
        <strain evidence="2 3">BCC8398</strain>
    </source>
</reference>
<dbReference type="InterPro" id="IPR038955">
    <property type="entry name" value="PriA/CPL1_fungi"/>
</dbReference>
<dbReference type="AlphaFoldDB" id="A0A1B9H2M0"/>
<accession>A0A1B9H2M0</accession>
<dbReference type="STRING" id="1296120.A0A1B9H2M0"/>
<sequence>MPAMAVNSFMGCYSTLPTGASAVSPDDLPIGVALPSTSSGCASVCLEYYAVHYSLWQASSTQCYCSGDSPRALDSNYDRNIDAGNIDGCTATSDYHAYMLETSMSLVGQYASVTLGDDQEKPGLYPTFQECFASCVDSTQAVVMYNQPYGNFFCYCTPIAAAGAASSSSASFFIYSHPAGAYGSAASTFVRRQLRERMAIARNRALRAVCPNELTACRVSSDDDTSFECIDTQSELESCGGCVYGEYNNATAILGTDCGTSAGTSLGGATCLKGKCVSFACKAGYVLVDGQCVA</sequence>
<reference evidence="3" key="2">
    <citation type="submission" date="2013-12" db="EMBL/GenBank/DDBJ databases">
        <title>Evolution of pathogenesis and genome organization in the Tremellales.</title>
        <authorList>
            <person name="Cuomo C."/>
            <person name="Litvintseva A."/>
            <person name="Heitman J."/>
            <person name="Chen Y."/>
            <person name="Sun S."/>
            <person name="Springer D."/>
            <person name="Dromer F."/>
            <person name="Young S."/>
            <person name="Zeng Q."/>
            <person name="Chapman S."/>
            <person name="Gujja S."/>
            <person name="Saif S."/>
            <person name="Birren B."/>
        </authorList>
    </citation>
    <scope>NUCLEOTIDE SEQUENCE [LARGE SCALE GENOMIC DNA]</scope>
    <source>
        <strain evidence="3">BCC8398</strain>
    </source>
</reference>
<organism evidence="2 3">
    <name type="scientific">Kwoniella heveanensis BCC8398</name>
    <dbReference type="NCBI Taxonomy" id="1296120"/>
    <lineage>
        <taxon>Eukaryota</taxon>
        <taxon>Fungi</taxon>
        <taxon>Dikarya</taxon>
        <taxon>Basidiomycota</taxon>
        <taxon>Agaricomycotina</taxon>
        <taxon>Tremellomycetes</taxon>
        <taxon>Tremellales</taxon>
        <taxon>Cryptococcaceae</taxon>
        <taxon>Kwoniella</taxon>
    </lineage>
</organism>
<evidence type="ECO:0000313" key="2">
    <source>
        <dbReference type="EMBL" id="OCF37509.1"/>
    </source>
</evidence>
<dbReference type="Proteomes" id="UP000092666">
    <property type="component" value="Unassembled WGS sequence"/>
</dbReference>
<name>A0A1B9H2M0_9TREE</name>
<feature type="domain" description="Protein CPL1-like" evidence="1">
    <location>
        <begin position="227"/>
        <end position="287"/>
    </location>
</feature>
<dbReference type="PANTHER" id="PTHR35192">
    <property type="entry name" value="PROTEIN, PUTATIVE-RELATED"/>
    <property type="match status" value="1"/>
</dbReference>
<keyword evidence="3" id="KW-1185">Reference proteome</keyword>
<dbReference type="PANTHER" id="PTHR35192:SF2">
    <property type="entry name" value="APPLE DOMAIN-CONTAINING PROTEIN"/>
    <property type="match status" value="1"/>
</dbReference>
<proteinExistence type="predicted"/>
<dbReference type="EMBL" id="KV700122">
    <property type="protein sequence ID" value="OCF37509.1"/>
    <property type="molecule type" value="Genomic_DNA"/>
</dbReference>
<dbReference type="OrthoDB" id="2562698at2759"/>
<gene>
    <name evidence="2" type="ORF">I316_00634</name>
</gene>